<evidence type="ECO:0000313" key="1">
    <source>
        <dbReference type="EMBL" id="TCC97008.1"/>
    </source>
</evidence>
<organism evidence="2 4">
    <name type="scientific">Pedobacter hiemivivus</name>
    <dbReference type="NCBI Taxonomy" id="2530454"/>
    <lineage>
        <taxon>Bacteria</taxon>
        <taxon>Pseudomonadati</taxon>
        <taxon>Bacteroidota</taxon>
        <taxon>Sphingobacteriia</taxon>
        <taxon>Sphingobacteriales</taxon>
        <taxon>Sphingobacteriaceae</taxon>
        <taxon>Pedobacter</taxon>
    </lineage>
</organism>
<accession>A0A4U1G4L4</accession>
<gene>
    <name evidence="1" type="ORF">EZ444_09115</name>
    <name evidence="2" type="ORF">FBD94_20015</name>
</gene>
<evidence type="ECO:0000313" key="2">
    <source>
        <dbReference type="EMBL" id="TKC57570.1"/>
    </source>
</evidence>
<comment type="caution">
    <text evidence="2">The sequence shown here is derived from an EMBL/GenBank/DDBJ whole genome shotgun (WGS) entry which is preliminary data.</text>
</comment>
<name>A0A4U1G4L4_9SPHI</name>
<evidence type="ECO:0000313" key="4">
    <source>
        <dbReference type="Proteomes" id="UP000309594"/>
    </source>
</evidence>
<protein>
    <recommendedName>
        <fullName evidence="5">Lipoprotein</fullName>
    </recommendedName>
</protein>
<dbReference type="EMBL" id="SWDX01000009">
    <property type="protein sequence ID" value="TKC57570.1"/>
    <property type="molecule type" value="Genomic_DNA"/>
</dbReference>
<dbReference type="Proteomes" id="UP000291117">
    <property type="component" value="Unassembled WGS sequence"/>
</dbReference>
<dbReference type="AlphaFoldDB" id="A0A4U1G4L4"/>
<evidence type="ECO:0000313" key="3">
    <source>
        <dbReference type="Proteomes" id="UP000291117"/>
    </source>
</evidence>
<sequence length="179" mass="19594">MKRITLMAVVAIMALTVISCKKIPVLKLDEETIVPEVPIPTSEYYITYKVDGVTVTATEVSALRGITDSPRTLTILGNAKSGAIPKFKFFSEESFIGFVAGLNIWSNKNSYPTHYIEYTNSAGMLFSTENIDEGTYFFISEASYKNGGNIKGSFNGTVQTDKGVKVKITDGAFNVKFSN</sequence>
<dbReference type="PROSITE" id="PS51257">
    <property type="entry name" value="PROKAR_LIPOPROTEIN"/>
    <property type="match status" value="1"/>
</dbReference>
<accession>A0A4R0N9W1</accession>
<dbReference type="RefSeq" id="WP_131608420.1">
    <property type="nucleotide sequence ID" value="NZ_SJSM01000004.1"/>
</dbReference>
<evidence type="ECO:0008006" key="5">
    <source>
        <dbReference type="Google" id="ProtNLM"/>
    </source>
</evidence>
<dbReference type="EMBL" id="SJSM01000004">
    <property type="protein sequence ID" value="TCC97008.1"/>
    <property type="molecule type" value="Genomic_DNA"/>
</dbReference>
<dbReference type="Proteomes" id="UP000309594">
    <property type="component" value="Unassembled WGS sequence"/>
</dbReference>
<keyword evidence="3" id="KW-1185">Reference proteome</keyword>
<dbReference type="OrthoDB" id="759260at2"/>
<reference evidence="2 4" key="2">
    <citation type="submission" date="2019-04" db="EMBL/GenBank/DDBJ databases">
        <title>Pedobacter sp. RP-1-16 sp. nov., isolated from Arctic soil.</title>
        <authorList>
            <person name="Dahal R.H."/>
            <person name="Kim D.-U."/>
        </authorList>
    </citation>
    <scope>NUCLEOTIDE SEQUENCE [LARGE SCALE GENOMIC DNA]</scope>
    <source>
        <strain evidence="2 4">RP-1-16</strain>
    </source>
</reference>
<reference evidence="1 3" key="1">
    <citation type="submission" date="2019-02" db="EMBL/GenBank/DDBJ databases">
        <title>Pedobacter sp. RP-3-8 sp. nov., isolated from Arctic soil.</title>
        <authorList>
            <person name="Dahal R.H."/>
        </authorList>
    </citation>
    <scope>NUCLEOTIDE SEQUENCE [LARGE SCALE GENOMIC DNA]</scope>
    <source>
        <strain evidence="1 3">RP-3-8</strain>
    </source>
</reference>
<proteinExistence type="predicted"/>